<keyword evidence="5" id="KW-1185">Reference proteome</keyword>
<dbReference type="PANTHER" id="PTHR35337">
    <property type="entry name" value="SLR1478 PROTEIN"/>
    <property type="match status" value="1"/>
</dbReference>
<keyword evidence="1" id="KW-0472">Membrane</keyword>
<dbReference type="STRING" id="1469144.LI90_3376"/>
<dbReference type="Proteomes" id="UP000070188">
    <property type="component" value="Unassembled WGS sequence"/>
</dbReference>
<keyword evidence="1" id="KW-1133">Transmembrane helix</keyword>
<comment type="caution">
    <text evidence="4">The sequence shown here is derived from an EMBL/GenBank/DDBJ whole genome shotgun (WGS) entry which is preliminary data.</text>
</comment>
<dbReference type="AlphaFoldDB" id="A0A132NHG6"/>
<dbReference type="PATRIC" id="fig|1469144.10.peg.3627"/>
<feature type="transmembrane region" description="Helical" evidence="1">
    <location>
        <begin position="259"/>
        <end position="277"/>
    </location>
</feature>
<dbReference type="OrthoDB" id="5243448at2"/>
<evidence type="ECO:0000313" key="7">
    <source>
        <dbReference type="Proteomes" id="UP000070659"/>
    </source>
</evidence>
<dbReference type="PANTHER" id="PTHR35337:SF1">
    <property type="entry name" value="SLR1478 PROTEIN"/>
    <property type="match status" value="1"/>
</dbReference>
<reference evidence="5" key="4">
    <citation type="submission" date="2015-04" db="EMBL/GenBank/DDBJ databases">
        <title>Physiological reanalysis, assessment of diazotrophy, and genome sequences of multiple isolates of Streptomyces thermoautotrophicus.</title>
        <authorList>
            <person name="MacKellar D.C."/>
            <person name="Lieber L."/>
            <person name="Norman J."/>
            <person name="Bolger A."/>
            <person name="Tobin C."/>
            <person name="Murray J.W."/>
            <person name="Chang R."/>
            <person name="Ford T."/>
            <person name="Nguyen P.Q."/>
            <person name="Woodward J."/>
            <person name="Permingeat H."/>
            <person name="Joshi N.S."/>
            <person name="Silver P.A."/>
            <person name="Usadel B."/>
            <person name="Rutherford A.W."/>
            <person name="Friesen M."/>
            <person name="Prell J."/>
        </authorList>
    </citation>
    <scope>NUCLEOTIDE SEQUENCE [LARGE SCALE GENOMIC DNA]</scope>
    <source>
        <strain evidence="5">H1</strain>
    </source>
</reference>
<dbReference type="EMBL" id="LAXD01000001">
    <property type="protein sequence ID" value="KWX02333.1"/>
    <property type="molecule type" value="Genomic_DNA"/>
</dbReference>
<dbReference type="Proteomes" id="UP000070598">
    <property type="component" value="Unassembled WGS sequence"/>
</dbReference>
<dbReference type="Pfam" id="PF01944">
    <property type="entry name" value="SpoIIM"/>
    <property type="match status" value="1"/>
</dbReference>
<evidence type="ECO:0000313" key="4">
    <source>
        <dbReference type="EMBL" id="KWX09152.1"/>
    </source>
</evidence>
<reference evidence="2" key="3">
    <citation type="submission" date="2015-04" db="EMBL/GenBank/DDBJ databases">
        <title>Physiological reanalysis, assessment of diazotrophy, and genome sequences of multiple isolates of Streptomyces thermoautotrophicus.</title>
        <authorList>
            <person name="MacKellar D.C."/>
            <person name="Lieber L."/>
            <person name="Norman J."/>
            <person name="Bolger A."/>
            <person name="Tobin C."/>
            <person name="Murray J.W."/>
            <person name="Woodward J."/>
            <person name="Friesen M."/>
            <person name="Prell J."/>
        </authorList>
    </citation>
    <scope>NUCLEOTIDE SEQUENCE [LARGE SCALE GENOMIC DNA]</scope>
    <source>
        <strain evidence="2">H1</strain>
    </source>
</reference>
<evidence type="ECO:0000313" key="2">
    <source>
        <dbReference type="EMBL" id="KWX02333.1"/>
    </source>
</evidence>
<feature type="transmembrane region" description="Helical" evidence="1">
    <location>
        <begin position="168"/>
        <end position="189"/>
    </location>
</feature>
<proteinExistence type="predicted"/>
<reference evidence="4 7" key="2">
    <citation type="submission" date="2015-02" db="EMBL/GenBank/DDBJ databases">
        <title>Physiological reanalysis, assessment of diazotrophy, and genome sequences of multiple isolates of Streptomyces thermoautotrophicus.</title>
        <authorList>
            <person name="MacKellar D.C."/>
            <person name="Lieber L."/>
            <person name="Norman J."/>
            <person name="Bolger A."/>
            <person name="Tobin C."/>
            <person name="Murray J.W."/>
            <person name="Prell J."/>
        </authorList>
    </citation>
    <scope>NUCLEOTIDE SEQUENCE [LARGE SCALE GENOMIC DNA]</scope>
    <source>
        <strain evidence="4 7">UBT1</strain>
    </source>
</reference>
<feature type="transmembrane region" description="Helical" evidence="1">
    <location>
        <begin position="221"/>
        <end position="239"/>
    </location>
</feature>
<feature type="transmembrane region" description="Helical" evidence="1">
    <location>
        <begin position="101"/>
        <end position="122"/>
    </location>
</feature>
<protein>
    <submittedName>
        <fullName evidence="2 4">Membrane protein</fullName>
    </submittedName>
</protein>
<accession>A0A132NHG6</accession>
<organism evidence="4 6">
    <name type="scientific">Carbonactinospora thermoautotrophica</name>
    <dbReference type="NCBI Taxonomy" id="1469144"/>
    <lineage>
        <taxon>Bacteria</taxon>
        <taxon>Bacillati</taxon>
        <taxon>Actinomycetota</taxon>
        <taxon>Actinomycetes</taxon>
        <taxon>Kitasatosporales</taxon>
        <taxon>Carbonactinosporaceae</taxon>
        <taxon>Carbonactinospora</taxon>
    </lineage>
</organism>
<evidence type="ECO:0000256" key="1">
    <source>
        <dbReference type="SAM" id="Phobius"/>
    </source>
</evidence>
<dbReference type="EMBL" id="JYIJ01000017">
    <property type="protein sequence ID" value="KWX03493.1"/>
    <property type="molecule type" value="Genomic_DNA"/>
</dbReference>
<evidence type="ECO:0000313" key="3">
    <source>
        <dbReference type="EMBL" id="KWX03493.1"/>
    </source>
</evidence>
<dbReference type="Proteomes" id="UP000070659">
    <property type="component" value="Unassembled WGS sequence"/>
</dbReference>
<reference evidence="6" key="1">
    <citation type="submission" date="2015-02" db="EMBL/GenBank/DDBJ databases">
        <title>Physiological reanalysis, assessment of diazotrophy, and genome sequences of multiple isolates of Streptomyces thermoautotrophicus.</title>
        <authorList>
            <person name="MacKellar D.C."/>
            <person name="Lieber L."/>
            <person name="Norman J."/>
            <person name="Bolger A."/>
            <person name="Tobin C."/>
            <person name="Murray J.W."/>
            <person name="Friesen M."/>
            <person name="Prell J."/>
        </authorList>
    </citation>
    <scope>NUCLEOTIDE SEQUENCE [LARGE SCALE GENOMIC DNA]</scope>
    <source>
        <strain evidence="6">UBT1</strain>
    </source>
</reference>
<name>A0A132NHG6_9ACTN</name>
<keyword evidence="1" id="KW-0812">Transmembrane</keyword>
<evidence type="ECO:0000313" key="5">
    <source>
        <dbReference type="Proteomes" id="UP000070188"/>
    </source>
</evidence>
<gene>
    <name evidence="2" type="ORF">LI90_3376</name>
    <name evidence="3" type="ORF">TH66_11410</name>
    <name evidence="4" type="ORF">TR74_11320</name>
</gene>
<evidence type="ECO:0000313" key="6">
    <source>
        <dbReference type="Proteomes" id="UP000070598"/>
    </source>
</evidence>
<dbReference type="EMBL" id="JYIK01000877">
    <property type="protein sequence ID" value="KWX09152.1"/>
    <property type="molecule type" value="Genomic_DNA"/>
</dbReference>
<sequence length="335" mass="35782">MDVDAFIAAHRAEWDRLEQLLGRARHLSGSEADELVGLYQRVATHLSIVRSATPDPVLVARLSQLVARARAAITGTRTPAWKEVVGFFTRKFPAAVYRARYWWAPTGVLFVVVSAALGWWVAADDALRAMLAPPEQIKELTRPGGQYESYYSTYPAGSFAFQVWANNAFVAARTLVSGILLGIPVVPILWTNAQNLAVGIGFMASAGRLDVFLGLVVPHGLLELTAVFIAAGTGLRLGWTIIDPGPRRRLDAFAQEGRAAAGMAIGLTVVLLISGAIEGFVTPSGLPTWARIAIGVAAEIAFLGYVFVLGRRAARAGETGDVDARYAGDTLPTAG</sequence>
<dbReference type="RefSeq" id="WP_066889273.1">
    <property type="nucleotide sequence ID" value="NZ_JYIJ01000017.1"/>
</dbReference>
<feature type="transmembrane region" description="Helical" evidence="1">
    <location>
        <begin position="289"/>
        <end position="308"/>
    </location>
</feature>
<dbReference type="InterPro" id="IPR002798">
    <property type="entry name" value="SpoIIM-like"/>
</dbReference>